<evidence type="ECO:0000313" key="2">
    <source>
        <dbReference type="Proteomes" id="UP001143981"/>
    </source>
</evidence>
<sequence>MTFSRMLHAHAVYLGRTRCLPSIHRAAAPAVARRFYVPKTSGGSAASAHPNGAKLYTPDQLLDAKRPTKQNEALASIIDGELDYDTDMGAVAVNNAEAQRRAELEAKADKIAEETNDDFAKRHFL</sequence>
<name>A0A9W7YD76_9FUNG</name>
<organism evidence="1 2">
    <name type="scientific">Coemansia biformis</name>
    <dbReference type="NCBI Taxonomy" id="1286918"/>
    <lineage>
        <taxon>Eukaryota</taxon>
        <taxon>Fungi</taxon>
        <taxon>Fungi incertae sedis</taxon>
        <taxon>Zoopagomycota</taxon>
        <taxon>Kickxellomycotina</taxon>
        <taxon>Kickxellomycetes</taxon>
        <taxon>Kickxellales</taxon>
        <taxon>Kickxellaceae</taxon>
        <taxon>Coemansia</taxon>
    </lineage>
</organism>
<keyword evidence="2" id="KW-1185">Reference proteome</keyword>
<comment type="caution">
    <text evidence="1">The sequence shown here is derived from an EMBL/GenBank/DDBJ whole genome shotgun (WGS) entry which is preliminary data.</text>
</comment>
<proteinExistence type="predicted"/>
<evidence type="ECO:0000313" key="1">
    <source>
        <dbReference type="EMBL" id="KAJ1731499.1"/>
    </source>
</evidence>
<gene>
    <name evidence="1" type="ORF">LPJ61_002507</name>
</gene>
<dbReference type="EMBL" id="JANBOI010000322">
    <property type="protein sequence ID" value="KAJ1731499.1"/>
    <property type="molecule type" value="Genomic_DNA"/>
</dbReference>
<accession>A0A9W7YD76</accession>
<reference evidence="1" key="1">
    <citation type="submission" date="2022-07" db="EMBL/GenBank/DDBJ databases">
        <title>Phylogenomic reconstructions and comparative analyses of Kickxellomycotina fungi.</title>
        <authorList>
            <person name="Reynolds N.K."/>
            <person name="Stajich J.E."/>
            <person name="Barry K."/>
            <person name="Grigoriev I.V."/>
            <person name="Crous P."/>
            <person name="Smith M.E."/>
        </authorList>
    </citation>
    <scope>NUCLEOTIDE SEQUENCE</scope>
    <source>
        <strain evidence="1">BCRC 34381</strain>
    </source>
</reference>
<protein>
    <submittedName>
        <fullName evidence="1">Uncharacterized protein</fullName>
    </submittedName>
</protein>
<dbReference type="AlphaFoldDB" id="A0A9W7YD76"/>
<dbReference type="OrthoDB" id="5585735at2759"/>
<dbReference type="Proteomes" id="UP001143981">
    <property type="component" value="Unassembled WGS sequence"/>
</dbReference>